<keyword evidence="3" id="KW-0479">Metal-binding</keyword>
<dbReference type="AlphaFoldDB" id="A0A1Y4PSD9"/>
<dbReference type="RefSeq" id="WP_005850109.1">
    <property type="nucleotide sequence ID" value="NZ_CP083689.1"/>
</dbReference>
<name>A0A1Y4PSD9_9BACT</name>
<evidence type="ECO:0000256" key="3">
    <source>
        <dbReference type="ARBA" id="ARBA00022723"/>
    </source>
</evidence>
<protein>
    <submittedName>
        <fullName evidence="4">Glycosyltransferase family 8 protein</fullName>
    </submittedName>
</protein>
<evidence type="ECO:0000313" key="5">
    <source>
        <dbReference type="Proteomes" id="UP000481700"/>
    </source>
</evidence>
<dbReference type="InterPro" id="IPR050748">
    <property type="entry name" value="Glycosyltrans_8_dom-fam"/>
</dbReference>
<dbReference type="Pfam" id="PF01501">
    <property type="entry name" value="Glyco_transf_8"/>
    <property type="match status" value="1"/>
</dbReference>
<dbReference type="SUPFAM" id="SSF53448">
    <property type="entry name" value="Nucleotide-diphospho-sugar transferases"/>
    <property type="match status" value="1"/>
</dbReference>
<accession>A0A1Y4PSD9</accession>
<dbReference type="Proteomes" id="UP000481700">
    <property type="component" value="Unassembled WGS sequence"/>
</dbReference>
<dbReference type="PANTHER" id="PTHR13778">
    <property type="entry name" value="GLYCOSYLTRANSFERASE 8 DOMAIN-CONTAINING PROTEIN"/>
    <property type="match status" value="1"/>
</dbReference>
<comment type="caution">
    <text evidence="4">The sequence shown here is derived from an EMBL/GenBank/DDBJ whole genome shotgun (WGS) entry which is preliminary data.</text>
</comment>
<dbReference type="EMBL" id="VVZV01000003">
    <property type="protein sequence ID" value="KAA5323509.1"/>
    <property type="molecule type" value="Genomic_DNA"/>
</dbReference>
<organism evidence="4 5">
    <name type="scientific">Phocaeicola dorei</name>
    <dbReference type="NCBI Taxonomy" id="357276"/>
    <lineage>
        <taxon>Bacteria</taxon>
        <taxon>Pseudomonadati</taxon>
        <taxon>Bacteroidota</taxon>
        <taxon>Bacteroidia</taxon>
        <taxon>Bacteroidales</taxon>
        <taxon>Bacteroidaceae</taxon>
        <taxon>Phocaeicola</taxon>
    </lineage>
</organism>
<dbReference type="GO" id="GO:0046872">
    <property type="term" value="F:metal ion binding"/>
    <property type="evidence" value="ECO:0007669"/>
    <property type="project" value="UniProtKB-KW"/>
</dbReference>
<dbReference type="InterPro" id="IPR002495">
    <property type="entry name" value="Glyco_trans_8"/>
</dbReference>
<dbReference type="GO" id="GO:0016757">
    <property type="term" value="F:glycosyltransferase activity"/>
    <property type="evidence" value="ECO:0007669"/>
    <property type="project" value="UniProtKB-KW"/>
</dbReference>
<dbReference type="CDD" id="cd04194">
    <property type="entry name" value="GT8_A4GalT_like"/>
    <property type="match status" value="1"/>
</dbReference>
<evidence type="ECO:0000256" key="2">
    <source>
        <dbReference type="ARBA" id="ARBA00022679"/>
    </source>
</evidence>
<keyword evidence="1" id="KW-0328">Glycosyltransferase</keyword>
<keyword evidence="2 4" id="KW-0808">Transferase</keyword>
<evidence type="ECO:0000313" key="4">
    <source>
        <dbReference type="EMBL" id="KAA5323509.1"/>
    </source>
</evidence>
<gene>
    <name evidence="4" type="ORF">F2Z07_03665</name>
</gene>
<dbReference type="PANTHER" id="PTHR13778:SF47">
    <property type="entry name" value="LIPOPOLYSACCHARIDE 1,3-GALACTOSYLTRANSFERASE"/>
    <property type="match status" value="1"/>
</dbReference>
<dbReference type="Gene3D" id="3.90.550.10">
    <property type="entry name" value="Spore Coat Polysaccharide Biosynthesis Protein SpsA, Chain A"/>
    <property type="match status" value="1"/>
</dbReference>
<reference evidence="4 5" key="1">
    <citation type="journal article" date="2019" name="Nat. Med.">
        <title>A library of human gut bacterial isolates paired with longitudinal multiomics data enables mechanistic microbiome research.</title>
        <authorList>
            <person name="Poyet M."/>
            <person name="Groussin M."/>
            <person name="Gibbons S.M."/>
            <person name="Avila-Pacheco J."/>
            <person name="Jiang X."/>
            <person name="Kearney S.M."/>
            <person name="Perrotta A.R."/>
            <person name="Berdy B."/>
            <person name="Zhao S."/>
            <person name="Lieberman T.D."/>
            <person name="Swanson P.K."/>
            <person name="Smith M."/>
            <person name="Roesemann S."/>
            <person name="Alexander J.E."/>
            <person name="Rich S.A."/>
            <person name="Livny J."/>
            <person name="Vlamakis H."/>
            <person name="Clish C."/>
            <person name="Bullock K."/>
            <person name="Deik A."/>
            <person name="Scott J."/>
            <person name="Pierce K.A."/>
            <person name="Xavier R.J."/>
            <person name="Alm E.J."/>
        </authorList>
    </citation>
    <scope>NUCLEOTIDE SEQUENCE [LARGE SCALE GENOMIC DNA]</scope>
    <source>
        <strain evidence="4 5">BIOML-A25</strain>
    </source>
</reference>
<evidence type="ECO:0000256" key="1">
    <source>
        <dbReference type="ARBA" id="ARBA00022676"/>
    </source>
</evidence>
<proteinExistence type="predicted"/>
<dbReference type="InterPro" id="IPR029044">
    <property type="entry name" value="Nucleotide-diphossugar_trans"/>
</dbReference>
<sequence>MMHIALTIDSKFVRYCAVTIVSILENNDPKDIMLHIVSGHLPKEDILTLSQVAEKYGTSIAFYYIPHEKLQNYEVKWQKQRLSMVVFYRCVLASILPSTISRVIYLDSDTLVLGSLKELWDTNLNQLALAGVQDTVSPNPSYFERLQYAPSYNYINGGVLLLNLAYWRKHNIEQQCIKYYQQYPDRIILNDQDILNALLYDQKVLIDIKWNVQDDFYRNNRYTSPAWKPSYTDAILHPIILHYSGRKPWAYHAMHPLRHLFFHYQRLTPYDDSAKQKKISTRIYRFIHLLPYILGLKPKKYVNLKKIRENSQITKL</sequence>